<protein>
    <submittedName>
        <fullName evidence="3">Uncharacterized protein</fullName>
    </submittedName>
</protein>
<dbReference type="WBParaSite" id="Csp11.Scaffold629.g7822.t1">
    <property type="protein sequence ID" value="Csp11.Scaffold629.g7822.t1"/>
    <property type="gene ID" value="Csp11.Scaffold629.g7822"/>
</dbReference>
<evidence type="ECO:0000313" key="2">
    <source>
        <dbReference type="Proteomes" id="UP000095282"/>
    </source>
</evidence>
<feature type="compositionally biased region" description="Low complexity" evidence="1">
    <location>
        <begin position="1"/>
        <end position="12"/>
    </location>
</feature>
<feature type="region of interest" description="Disordered" evidence="1">
    <location>
        <begin position="1"/>
        <end position="30"/>
    </location>
</feature>
<sequence length="114" mass="13353">MDNSASSTTTSSNEAMIQPNSVHDRPPSDFIDNFEIPRNSLIDRYIDEQRRNRRTEADIEAEYMRRRIGNFEVEQPTRIKLLQNTLLQVAMAVERNSYAHISNVFEDLSRMFDN</sequence>
<dbReference type="Proteomes" id="UP000095282">
    <property type="component" value="Unplaced"/>
</dbReference>
<dbReference type="AlphaFoldDB" id="A0A1I7UC31"/>
<organism evidence="2 3">
    <name type="scientific">Caenorhabditis tropicalis</name>
    <dbReference type="NCBI Taxonomy" id="1561998"/>
    <lineage>
        <taxon>Eukaryota</taxon>
        <taxon>Metazoa</taxon>
        <taxon>Ecdysozoa</taxon>
        <taxon>Nematoda</taxon>
        <taxon>Chromadorea</taxon>
        <taxon>Rhabditida</taxon>
        <taxon>Rhabditina</taxon>
        <taxon>Rhabditomorpha</taxon>
        <taxon>Rhabditoidea</taxon>
        <taxon>Rhabditidae</taxon>
        <taxon>Peloderinae</taxon>
        <taxon>Caenorhabditis</taxon>
    </lineage>
</organism>
<evidence type="ECO:0000313" key="3">
    <source>
        <dbReference type="WBParaSite" id="Csp11.Scaffold629.g7822.t1"/>
    </source>
</evidence>
<proteinExistence type="predicted"/>
<evidence type="ECO:0000256" key="1">
    <source>
        <dbReference type="SAM" id="MobiDB-lite"/>
    </source>
</evidence>
<reference evidence="3" key="1">
    <citation type="submission" date="2016-11" db="UniProtKB">
        <authorList>
            <consortium name="WormBaseParasite"/>
        </authorList>
    </citation>
    <scope>IDENTIFICATION</scope>
</reference>
<keyword evidence="2" id="KW-1185">Reference proteome</keyword>
<accession>A0A1I7UC31</accession>
<name>A0A1I7UC31_9PELO</name>